<name>A0ABN1ABG5_9ACTN</name>
<evidence type="ECO:0000256" key="7">
    <source>
        <dbReference type="SAM" id="Phobius"/>
    </source>
</evidence>
<feature type="transmembrane region" description="Helical" evidence="7">
    <location>
        <begin position="359"/>
        <end position="380"/>
    </location>
</feature>
<evidence type="ECO:0000256" key="6">
    <source>
        <dbReference type="ARBA" id="ARBA00023136"/>
    </source>
</evidence>
<accession>A0ABN1ABG5</accession>
<evidence type="ECO:0000259" key="8">
    <source>
        <dbReference type="PROSITE" id="PS50850"/>
    </source>
</evidence>
<dbReference type="Pfam" id="PF07690">
    <property type="entry name" value="MFS_1"/>
    <property type="match status" value="2"/>
</dbReference>
<feature type="transmembrane region" description="Helical" evidence="7">
    <location>
        <begin position="240"/>
        <end position="257"/>
    </location>
</feature>
<evidence type="ECO:0000256" key="5">
    <source>
        <dbReference type="ARBA" id="ARBA00022989"/>
    </source>
</evidence>
<dbReference type="PANTHER" id="PTHR23517">
    <property type="entry name" value="RESISTANCE PROTEIN MDTM, PUTATIVE-RELATED-RELATED"/>
    <property type="match status" value="1"/>
</dbReference>
<dbReference type="PANTHER" id="PTHR23517:SF13">
    <property type="entry name" value="MAJOR FACILITATOR SUPERFAMILY MFS_1"/>
    <property type="match status" value="1"/>
</dbReference>
<keyword evidence="10" id="KW-1185">Reference proteome</keyword>
<dbReference type="Proteomes" id="UP001500909">
    <property type="component" value="Unassembled WGS sequence"/>
</dbReference>
<gene>
    <name evidence="9" type="ORF">GCM10010361_40600</name>
</gene>
<protein>
    <recommendedName>
        <fullName evidence="8">Major facilitator superfamily (MFS) profile domain-containing protein</fullName>
    </recommendedName>
</protein>
<dbReference type="SUPFAM" id="SSF103473">
    <property type="entry name" value="MFS general substrate transporter"/>
    <property type="match status" value="1"/>
</dbReference>
<dbReference type="PROSITE" id="PS50850">
    <property type="entry name" value="MFS"/>
    <property type="match status" value="1"/>
</dbReference>
<feature type="transmembrane region" description="Helical" evidence="7">
    <location>
        <begin position="59"/>
        <end position="82"/>
    </location>
</feature>
<keyword evidence="5 7" id="KW-1133">Transmembrane helix</keyword>
<keyword evidence="6 7" id="KW-0472">Membrane</keyword>
<dbReference type="InterPro" id="IPR036259">
    <property type="entry name" value="MFS_trans_sf"/>
</dbReference>
<evidence type="ECO:0000256" key="3">
    <source>
        <dbReference type="ARBA" id="ARBA00022475"/>
    </source>
</evidence>
<feature type="transmembrane region" description="Helical" evidence="7">
    <location>
        <begin position="205"/>
        <end position="228"/>
    </location>
</feature>
<dbReference type="Gene3D" id="1.20.1250.20">
    <property type="entry name" value="MFS general substrate transporter like domains"/>
    <property type="match status" value="2"/>
</dbReference>
<dbReference type="InterPro" id="IPR050171">
    <property type="entry name" value="MFS_Transporters"/>
</dbReference>
<sequence>MLVVLTLGAYLPGSFSPGHLAGLPADLTPTLLSAVFALAGAPALLLLSPVSDAFGPRPVLRAGIVLAALGSACLAFGSGPAWPVVGRAAQGLALGAATGAAAALTSTGTAGRGPRRGAVLAGIAFVAGTAAGAAAGGFLGRYAPAPYVLSFVLHLALLALGWYRVSALAPLPAAAPITEASSAAAGAPERPRQPAVPRIPQGMRAVFATASAVSFLAWTTVGLFLAAVPALLARSGRHDVALTGCVLASVLVCSALTQPLVGRLGTRRAQLAGLAALLVSLASLSLTVGRSSSLTLAAAVVAGAGHGLAHAGSAAAVDAKTPDRARAAVAGALHLSFSLGSGLSAVAVGLLALPFSLTTAVTLVTSIAALLVLVTSVAVAEVDRAPAHRTPPRRSRSRATGRQGEIVYIEVRPAQHDLSA</sequence>
<keyword evidence="2" id="KW-0813">Transport</keyword>
<organism evidence="9 10">
    <name type="scientific">Streptomyces olivaceiscleroticus</name>
    <dbReference type="NCBI Taxonomy" id="68245"/>
    <lineage>
        <taxon>Bacteria</taxon>
        <taxon>Bacillati</taxon>
        <taxon>Actinomycetota</taxon>
        <taxon>Actinomycetes</taxon>
        <taxon>Kitasatosporales</taxon>
        <taxon>Streptomycetaceae</taxon>
        <taxon>Streptomyces</taxon>
    </lineage>
</organism>
<feature type="domain" description="Major facilitator superfamily (MFS) profile" evidence="8">
    <location>
        <begin position="1"/>
        <end position="383"/>
    </location>
</feature>
<dbReference type="RefSeq" id="WP_346096459.1">
    <property type="nucleotide sequence ID" value="NZ_BAAABY010000029.1"/>
</dbReference>
<feature type="transmembrane region" description="Helical" evidence="7">
    <location>
        <begin position="329"/>
        <end position="353"/>
    </location>
</feature>
<dbReference type="InterPro" id="IPR020846">
    <property type="entry name" value="MFS_dom"/>
</dbReference>
<feature type="transmembrane region" description="Helical" evidence="7">
    <location>
        <begin position="118"/>
        <end position="139"/>
    </location>
</feature>
<feature type="transmembrane region" description="Helical" evidence="7">
    <location>
        <begin position="145"/>
        <end position="163"/>
    </location>
</feature>
<dbReference type="EMBL" id="BAAABY010000029">
    <property type="protein sequence ID" value="GAA0472302.1"/>
    <property type="molecule type" value="Genomic_DNA"/>
</dbReference>
<feature type="transmembrane region" description="Helical" evidence="7">
    <location>
        <begin position="30"/>
        <end position="47"/>
    </location>
</feature>
<dbReference type="InterPro" id="IPR011701">
    <property type="entry name" value="MFS"/>
</dbReference>
<evidence type="ECO:0000256" key="1">
    <source>
        <dbReference type="ARBA" id="ARBA00004651"/>
    </source>
</evidence>
<keyword evidence="3" id="KW-1003">Cell membrane</keyword>
<evidence type="ECO:0000313" key="10">
    <source>
        <dbReference type="Proteomes" id="UP001500909"/>
    </source>
</evidence>
<proteinExistence type="predicted"/>
<feature type="transmembrane region" description="Helical" evidence="7">
    <location>
        <begin position="294"/>
        <end position="317"/>
    </location>
</feature>
<comment type="caution">
    <text evidence="9">The sequence shown here is derived from an EMBL/GenBank/DDBJ whole genome shotgun (WGS) entry which is preliminary data.</text>
</comment>
<keyword evidence="4 7" id="KW-0812">Transmembrane</keyword>
<evidence type="ECO:0000256" key="2">
    <source>
        <dbReference type="ARBA" id="ARBA00022448"/>
    </source>
</evidence>
<comment type="subcellular location">
    <subcellularLocation>
        <location evidence="1">Cell membrane</location>
        <topology evidence="1">Multi-pass membrane protein</topology>
    </subcellularLocation>
</comment>
<reference evidence="9 10" key="1">
    <citation type="journal article" date="2019" name="Int. J. Syst. Evol. Microbiol.">
        <title>The Global Catalogue of Microorganisms (GCM) 10K type strain sequencing project: providing services to taxonomists for standard genome sequencing and annotation.</title>
        <authorList>
            <consortium name="The Broad Institute Genomics Platform"/>
            <consortium name="The Broad Institute Genome Sequencing Center for Infectious Disease"/>
            <person name="Wu L."/>
            <person name="Ma J."/>
        </authorList>
    </citation>
    <scope>NUCLEOTIDE SEQUENCE [LARGE SCALE GENOMIC DNA]</scope>
    <source>
        <strain evidence="9 10">JCM 4805</strain>
    </source>
</reference>
<evidence type="ECO:0000256" key="4">
    <source>
        <dbReference type="ARBA" id="ARBA00022692"/>
    </source>
</evidence>
<feature type="transmembrane region" description="Helical" evidence="7">
    <location>
        <begin position="88"/>
        <end position="106"/>
    </location>
</feature>
<feature type="transmembrane region" description="Helical" evidence="7">
    <location>
        <begin position="269"/>
        <end position="288"/>
    </location>
</feature>
<evidence type="ECO:0000313" key="9">
    <source>
        <dbReference type="EMBL" id="GAA0472302.1"/>
    </source>
</evidence>